<dbReference type="GeneTree" id="ENSGT00940000176048"/>
<reference evidence="1" key="1">
    <citation type="submission" date="2025-08" db="UniProtKB">
        <authorList>
            <consortium name="Ensembl"/>
        </authorList>
    </citation>
    <scope>IDENTIFICATION</scope>
</reference>
<proteinExistence type="predicted"/>
<evidence type="ECO:0000313" key="2">
    <source>
        <dbReference type="Proteomes" id="UP000264820"/>
    </source>
</evidence>
<organism evidence="1 2">
    <name type="scientific">Hippocampus comes</name>
    <name type="common">Tiger tail seahorse</name>
    <dbReference type="NCBI Taxonomy" id="109280"/>
    <lineage>
        <taxon>Eukaryota</taxon>
        <taxon>Metazoa</taxon>
        <taxon>Chordata</taxon>
        <taxon>Craniata</taxon>
        <taxon>Vertebrata</taxon>
        <taxon>Euteleostomi</taxon>
        <taxon>Actinopterygii</taxon>
        <taxon>Neopterygii</taxon>
        <taxon>Teleostei</taxon>
        <taxon>Neoteleostei</taxon>
        <taxon>Acanthomorphata</taxon>
        <taxon>Syngnathiaria</taxon>
        <taxon>Syngnathiformes</taxon>
        <taxon>Syngnathoidei</taxon>
        <taxon>Syngnathidae</taxon>
        <taxon>Hippocampus</taxon>
    </lineage>
</organism>
<keyword evidence="2" id="KW-1185">Reference proteome</keyword>
<reference evidence="1" key="2">
    <citation type="submission" date="2025-09" db="UniProtKB">
        <authorList>
            <consortium name="Ensembl"/>
        </authorList>
    </citation>
    <scope>IDENTIFICATION</scope>
</reference>
<name>A0A3Q3DNV9_HIPCM</name>
<sequence length="150" mass="16222">SQLSSVPDQVWSQSSAPACQVVDGDGERSLGGVHRRVGQQPADVLLQLRLPAVDVLQPLSQQAGPVGLSLHSGGLGVLAQDPGLFLDGLSRKVVGAGLLEEAAVSGEPLRRDRGRKLNFGFPQVFGRFCYWHKMQGCPDCFPPPFFFFFF</sequence>
<accession>A0A3Q3DNV9</accession>
<dbReference type="Proteomes" id="UP000264820">
    <property type="component" value="Unplaced"/>
</dbReference>
<protein>
    <submittedName>
        <fullName evidence="1">Uncharacterized protein</fullName>
    </submittedName>
</protein>
<dbReference type="AlphaFoldDB" id="A0A3Q3DNV9"/>
<dbReference type="Ensembl" id="ENSHCOT00000028655.1">
    <property type="protein sequence ID" value="ENSHCOP00000016845.1"/>
    <property type="gene ID" value="ENSHCOG00000020653.1"/>
</dbReference>
<evidence type="ECO:0000313" key="1">
    <source>
        <dbReference type="Ensembl" id="ENSHCOP00000016845.1"/>
    </source>
</evidence>